<comment type="caution">
    <text evidence="2">The sequence shown here is derived from an EMBL/GenBank/DDBJ whole genome shotgun (WGS) entry which is preliminary data.</text>
</comment>
<proteinExistence type="predicted"/>
<name>A0A5C6PLE2_9TELE</name>
<feature type="compositionally biased region" description="Low complexity" evidence="1">
    <location>
        <begin position="20"/>
        <end position="32"/>
    </location>
</feature>
<gene>
    <name evidence="2" type="ORF">D4764_10G0007690</name>
</gene>
<sequence>MPVEPNWNHQHESEQKPAGSSVSIMRSSSMSIYADFNQPESSPTASVTEDYEGISTPTPDGSGGARTKTERMR</sequence>
<feature type="compositionally biased region" description="Polar residues" evidence="1">
    <location>
        <begin position="38"/>
        <end position="47"/>
    </location>
</feature>
<feature type="region of interest" description="Disordered" evidence="1">
    <location>
        <begin position="1"/>
        <end position="73"/>
    </location>
</feature>
<evidence type="ECO:0000313" key="2">
    <source>
        <dbReference type="EMBL" id="TWW79739.1"/>
    </source>
</evidence>
<evidence type="ECO:0000256" key="1">
    <source>
        <dbReference type="SAM" id="MobiDB-lite"/>
    </source>
</evidence>
<dbReference type="AlphaFoldDB" id="A0A5C6PLE2"/>
<dbReference type="Proteomes" id="UP000324091">
    <property type="component" value="Chromosome 10"/>
</dbReference>
<protein>
    <submittedName>
        <fullName evidence="2">Uncharacterized protein</fullName>
    </submittedName>
</protein>
<dbReference type="EMBL" id="RHFK02000002">
    <property type="protein sequence ID" value="TWW79739.1"/>
    <property type="molecule type" value="Genomic_DNA"/>
</dbReference>
<organism evidence="2 3">
    <name type="scientific">Takifugu flavidus</name>
    <name type="common">sansaifugu</name>
    <dbReference type="NCBI Taxonomy" id="433684"/>
    <lineage>
        <taxon>Eukaryota</taxon>
        <taxon>Metazoa</taxon>
        <taxon>Chordata</taxon>
        <taxon>Craniata</taxon>
        <taxon>Vertebrata</taxon>
        <taxon>Euteleostomi</taxon>
        <taxon>Actinopterygii</taxon>
        <taxon>Neopterygii</taxon>
        <taxon>Teleostei</taxon>
        <taxon>Neoteleostei</taxon>
        <taxon>Acanthomorphata</taxon>
        <taxon>Eupercaria</taxon>
        <taxon>Tetraodontiformes</taxon>
        <taxon>Tetradontoidea</taxon>
        <taxon>Tetraodontidae</taxon>
        <taxon>Takifugu</taxon>
    </lineage>
</organism>
<accession>A0A5C6PLE2</accession>
<evidence type="ECO:0000313" key="3">
    <source>
        <dbReference type="Proteomes" id="UP000324091"/>
    </source>
</evidence>
<reference evidence="2 3" key="1">
    <citation type="submission" date="2019-04" db="EMBL/GenBank/DDBJ databases">
        <title>Chromosome genome assembly for Takifugu flavidus.</title>
        <authorList>
            <person name="Xiao S."/>
        </authorList>
    </citation>
    <scope>NUCLEOTIDE SEQUENCE [LARGE SCALE GENOMIC DNA]</scope>
    <source>
        <strain evidence="2">HTHZ2018</strain>
        <tissue evidence="2">Muscle</tissue>
    </source>
</reference>
<keyword evidence="3" id="KW-1185">Reference proteome</keyword>